<dbReference type="Proteomes" id="UP000501623">
    <property type="component" value="Chromosome"/>
</dbReference>
<sequence>MSAPMPERRLLTLAAILQASEAYPPTAWLCAPRPVAHWQPDSPAAVLLVAQPGQTVPAPPGLARMLFMDEVQLLMKRLLEQVPGAPIWLRIQILSRYKEHAEFPALTAYPDTLADYLAEAVHDGGLSAIEALEHLRRYFAHFTLEAAQRIMTQAYIRTQK</sequence>
<proteinExistence type="predicted"/>
<evidence type="ECO:0000313" key="1">
    <source>
        <dbReference type="EMBL" id="QJX45731.1"/>
    </source>
</evidence>
<keyword evidence="2" id="KW-1185">Reference proteome</keyword>
<reference evidence="1 2" key="1">
    <citation type="submission" date="2020-05" db="EMBL/GenBank/DDBJ databases">
        <title>Complete genome sequence of Hymenobacter sp. TS19 in Coasted Sand Dune.</title>
        <authorList>
            <person name="Lee J.-H."/>
            <person name="Jung J.-H."/>
            <person name="Jeong S."/>
            <person name="Zhao L."/>
            <person name="Kim M.-K."/>
            <person name="Seo H.-S."/>
            <person name="Lim S."/>
        </authorList>
    </citation>
    <scope>NUCLEOTIDE SEQUENCE [LARGE SCALE GENOMIC DNA]</scope>
    <source>
        <strain evidence="1 2">TS19</strain>
    </source>
</reference>
<gene>
    <name evidence="1" type="ORF">HMJ29_01780</name>
</gene>
<name>A0A6M6BBI0_9BACT</name>
<dbReference type="AlphaFoldDB" id="A0A6M6BBI0"/>
<evidence type="ECO:0000313" key="2">
    <source>
        <dbReference type="Proteomes" id="UP000501623"/>
    </source>
</evidence>
<dbReference type="RefSeq" id="WP_171589874.1">
    <property type="nucleotide sequence ID" value="NZ_CP053538.1"/>
</dbReference>
<organism evidence="1 2">
    <name type="scientific">Hymenobacter taeanensis</name>
    <dbReference type="NCBI Taxonomy" id="2735321"/>
    <lineage>
        <taxon>Bacteria</taxon>
        <taxon>Pseudomonadati</taxon>
        <taxon>Bacteroidota</taxon>
        <taxon>Cytophagia</taxon>
        <taxon>Cytophagales</taxon>
        <taxon>Hymenobacteraceae</taxon>
        <taxon>Hymenobacter</taxon>
    </lineage>
</organism>
<accession>A0A6M6BBI0</accession>
<dbReference type="KEGG" id="hts:HMJ29_01780"/>
<protein>
    <submittedName>
        <fullName evidence="1">Uncharacterized protein</fullName>
    </submittedName>
</protein>
<dbReference type="EMBL" id="CP053538">
    <property type="protein sequence ID" value="QJX45731.1"/>
    <property type="molecule type" value="Genomic_DNA"/>
</dbReference>